<proteinExistence type="predicted"/>
<gene>
    <name evidence="1" type="primary">23</name>
    <name evidence="1" type="ORF">SEA_SPARTOI_23</name>
</gene>
<dbReference type="Proteomes" id="UP000325457">
    <property type="component" value="Segment"/>
</dbReference>
<reference evidence="1 2" key="1">
    <citation type="submission" date="2018-10" db="EMBL/GenBank/DDBJ databases">
        <authorList>
            <person name="Smith K."/>
            <person name="Ring A."/>
            <person name="Cross T."/>
            <person name="Beshay M."/>
            <person name="Miah F."/>
            <person name="Nowoslaski J."/>
            <person name="Mia S."/>
            <person name="Micha L."/>
            <person name="Baxter C."/>
            <person name="Ahmad Z."/>
            <person name="Sunnen C.N."/>
            <person name="Janetopoulos C."/>
            <person name="Garlena R.A."/>
            <person name="Russell D.A."/>
            <person name="Pope W.H."/>
            <person name="Jacobs-Sera D."/>
            <person name="Hatfull G.F."/>
        </authorList>
    </citation>
    <scope>NUCLEOTIDE SEQUENCE [LARGE SCALE GENOMIC DNA]</scope>
</reference>
<dbReference type="InterPro" id="IPR013783">
    <property type="entry name" value="Ig-like_fold"/>
</dbReference>
<protein>
    <submittedName>
        <fullName evidence="1">Uncharacterized protein</fullName>
    </submittedName>
</protein>
<sequence length="296" mass="32105">MAMTTVTWQAVPGATSYEVSIDGANPVSVTGTSYDFDAAAGMRGIYQVRAVNAAGKSAWSYSRYQAADSETEMPLAELSYSAAHGGWVKGQEAKILKAFFLPTANGGFPIKTAFKDKTGKAVAFEYARNSTNGEEFAEGDPSRMKMGNQKLQTLNGSLSKDGAAVIVYFDGEGHIENKDTIRIGWEQGIGAAKATVVVKETTGQKVWAMSSNVAGTSGAYMAHYGATEVPVKEGDKGIELRRLDGVVRYSVVRKDNTREPICAFRCWMNKYGANDPVEIYGWRWRNLTIRQMAGKG</sequence>
<keyword evidence="2" id="KW-1185">Reference proteome</keyword>
<evidence type="ECO:0000313" key="1">
    <source>
        <dbReference type="EMBL" id="AZF88207.1"/>
    </source>
</evidence>
<dbReference type="RefSeq" id="YP_010755499.1">
    <property type="nucleotide sequence ID" value="NC_073471.1"/>
</dbReference>
<dbReference type="Gene3D" id="2.60.40.10">
    <property type="entry name" value="Immunoglobulins"/>
    <property type="match status" value="1"/>
</dbReference>
<name>A0A5K7NI02_9CAUD</name>
<dbReference type="EMBL" id="MK061416">
    <property type="protein sequence ID" value="AZF88207.1"/>
    <property type="molecule type" value="Genomic_DNA"/>
</dbReference>
<dbReference type="GeneID" id="80020155"/>
<dbReference type="KEGG" id="vg:80020155"/>
<accession>A0A5K7NI02</accession>
<evidence type="ECO:0000313" key="2">
    <source>
        <dbReference type="Proteomes" id="UP000325457"/>
    </source>
</evidence>
<organism evidence="1 2">
    <name type="scientific">Rothia phage Spartoi</name>
    <dbReference type="NCBI Taxonomy" id="2483661"/>
    <lineage>
        <taxon>Viruses</taxon>
        <taxon>Duplodnaviria</taxon>
        <taxon>Heunggongvirae</taxon>
        <taxon>Uroviricota</taxon>
        <taxon>Caudoviricetes</taxon>
        <taxon>Spartoivirus</taxon>
        <taxon>Spartoivirus spartoi</taxon>
    </lineage>
</organism>